<keyword evidence="3" id="KW-1185">Reference proteome</keyword>
<dbReference type="PANTHER" id="PTHR13651">
    <property type="entry name" value="PROTEIN ABITRAM"/>
    <property type="match status" value="1"/>
</dbReference>
<dbReference type="GO" id="GO:0005634">
    <property type="term" value="C:nucleus"/>
    <property type="evidence" value="ECO:0000318"/>
    <property type="project" value="GO_Central"/>
</dbReference>
<evidence type="ECO:0000313" key="3">
    <source>
        <dbReference type="Proteomes" id="UP000002051"/>
    </source>
</evidence>
<protein>
    <submittedName>
        <fullName evidence="1 2">Uncharacterized protein</fullName>
    </submittedName>
</protein>
<dbReference type="AlphaFoldDB" id="A0A072UB47"/>
<sequence length="111" mass="12375">MPQKTNMEAIVVRGVEKSGDEEEDDLEKLLLPDVQNLPLIPPSAVETNFVTYFALGGITSVDFNVGKSDQTAVKVSEKRKKNAQHYESNTSLCKVSTKNDSYIVRYVVCYT</sequence>
<dbReference type="HOGENOM" id="CLU_2162181_0_0_1"/>
<evidence type="ECO:0000313" key="1">
    <source>
        <dbReference type="EMBL" id="KEH27009.1"/>
    </source>
</evidence>
<reference evidence="1 3" key="1">
    <citation type="journal article" date="2011" name="Nature">
        <title>The Medicago genome provides insight into the evolution of rhizobial symbioses.</title>
        <authorList>
            <person name="Young N.D."/>
            <person name="Debelle F."/>
            <person name="Oldroyd G.E."/>
            <person name="Geurts R."/>
            <person name="Cannon S.B."/>
            <person name="Udvardi M.K."/>
            <person name="Benedito V.A."/>
            <person name="Mayer K.F."/>
            <person name="Gouzy J."/>
            <person name="Schoof H."/>
            <person name="Van de Peer Y."/>
            <person name="Proost S."/>
            <person name="Cook D.R."/>
            <person name="Meyers B.C."/>
            <person name="Spannagl M."/>
            <person name="Cheung F."/>
            <person name="De Mita S."/>
            <person name="Krishnakumar V."/>
            <person name="Gundlach H."/>
            <person name="Zhou S."/>
            <person name="Mudge J."/>
            <person name="Bharti A.K."/>
            <person name="Murray J.D."/>
            <person name="Naoumkina M.A."/>
            <person name="Rosen B."/>
            <person name="Silverstein K.A."/>
            <person name="Tang H."/>
            <person name="Rombauts S."/>
            <person name="Zhao P.X."/>
            <person name="Zhou P."/>
            <person name="Barbe V."/>
            <person name="Bardou P."/>
            <person name="Bechner M."/>
            <person name="Bellec A."/>
            <person name="Berger A."/>
            <person name="Berges H."/>
            <person name="Bidwell S."/>
            <person name="Bisseling T."/>
            <person name="Choisne N."/>
            <person name="Couloux A."/>
            <person name="Denny R."/>
            <person name="Deshpande S."/>
            <person name="Dai X."/>
            <person name="Doyle J.J."/>
            <person name="Dudez A.M."/>
            <person name="Farmer A.D."/>
            <person name="Fouteau S."/>
            <person name="Franken C."/>
            <person name="Gibelin C."/>
            <person name="Gish J."/>
            <person name="Goldstein S."/>
            <person name="Gonzalez A.J."/>
            <person name="Green P.J."/>
            <person name="Hallab A."/>
            <person name="Hartog M."/>
            <person name="Hua A."/>
            <person name="Humphray S.J."/>
            <person name="Jeong D.H."/>
            <person name="Jing Y."/>
            <person name="Jocker A."/>
            <person name="Kenton S.M."/>
            <person name="Kim D.J."/>
            <person name="Klee K."/>
            <person name="Lai H."/>
            <person name="Lang C."/>
            <person name="Lin S."/>
            <person name="Macmil S.L."/>
            <person name="Magdelenat G."/>
            <person name="Matthews L."/>
            <person name="McCorrison J."/>
            <person name="Monaghan E.L."/>
            <person name="Mun J.H."/>
            <person name="Najar F.Z."/>
            <person name="Nicholson C."/>
            <person name="Noirot C."/>
            <person name="O'Bleness M."/>
            <person name="Paule C.R."/>
            <person name="Poulain J."/>
            <person name="Prion F."/>
            <person name="Qin B."/>
            <person name="Qu C."/>
            <person name="Retzel E.F."/>
            <person name="Riddle C."/>
            <person name="Sallet E."/>
            <person name="Samain S."/>
            <person name="Samson N."/>
            <person name="Sanders I."/>
            <person name="Saurat O."/>
            <person name="Scarpelli C."/>
            <person name="Schiex T."/>
            <person name="Segurens B."/>
            <person name="Severin A.J."/>
            <person name="Sherrier D.J."/>
            <person name="Shi R."/>
            <person name="Sims S."/>
            <person name="Singer S.R."/>
            <person name="Sinharoy S."/>
            <person name="Sterck L."/>
            <person name="Viollet A."/>
            <person name="Wang B.B."/>
            <person name="Wang K."/>
            <person name="Wang M."/>
            <person name="Wang X."/>
            <person name="Warfsmann J."/>
            <person name="Weissenbach J."/>
            <person name="White D.D."/>
            <person name="White J.D."/>
            <person name="Wiley G.B."/>
            <person name="Wincker P."/>
            <person name="Xing Y."/>
            <person name="Yang L."/>
            <person name="Yao Z."/>
            <person name="Ying F."/>
            <person name="Zhai J."/>
            <person name="Zhou L."/>
            <person name="Zuber A."/>
            <person name="Denarie J."/>
            <person name="Dixon R.A."/>
            <person name="May G.D."/>
            <person name="Schwartz D.C."/>
            <person name="Rogers J."/>
            <person name="Quetier F."/>
            <person name="Town C.D."/>
            <person name="Roe B.A."/>
        </authorList>
    </citation>
    <scope>NUCLEOTIDE SEQUENCE [LARGE SCALE GENOMIC DNA]</scope>
    <source>
        <strain evidence="1">A17</strain>
        <strain evidence="2 3">cv. Jemalong A17</strain>
    </source>
</reference>
<dbReference type="Proteomes" id="UP000002051">
    <property type="component" value="Chromosome 6"/>
</dbReference>
<gene>
    <name evidence="1" type="ordered locus">MTR_6g083100</name>
</gene>
<accession>A0A072UB47</accession>
<name>A0A072UB47_MEDTR</name>
<dbReference type="EnsemblPlants" id="KEH27009">
    <property type="protein sequence ID" value="KEH27009"/>
    <property type="gene ID" value="MTR_6g083100"/>
</dbReference>
<dbReference type="PANTHER" id="PTHR13651:SF0">
    <property type="entry name" value="PROTEIN ABITRAM"/>
    <property type="match status" value="1"/>
</dbReference>
<reference evidence="1 3" key="2">
    <citation type="journal article" date="2014" name="BMC Genomics">
        <title>An improved genome release (version Mt4.0) for the model legume Medicago truncatula.</title>
        <authorList>
            <person name="Tang H."/>
            <person name="Krishnakumar V."/>
            <person name="Bidwell S."/>
            <person name="Rosen B."/>
            <person name="Chan A."/>
            <person name="Zhou S."/>
            <person name="Gentzbittel L."/>
            <person name="Childs K.L."/>
            <person name="Yandell M."/>
            <person name="Gundlach H."/>
            <person name="Mayer K.F."/>
            <person name="Schwartz D.C."/>
            <person name="Town C.D."/>
        </authorList>
    </citation>
    <scope>GENOME REANNOTATION</scope>
    <source>
        <strain evidence="1">A17</strain>
        <strain evidence="2 3">cv. Jemalong A17</strain>
    </source>
</reference>
<organism evidence="1 3">
    <name type="scientific">Medicago truncatula</name>
    <name type="common">Barrel medic</name>
    <name type="synonym">Medicago tribuloides</name>
    <dbReference type="NCBI Taxonomy" id="3880"/>
    <lineage>
        <taxon>Eukaryota</taxon>
        <taxon>Viridiplantae</taxon>
        <taxon>Streptophyta</taxon>
        <taxon>Embryophyta</taxon>
        <taxon>Tracheophyta</taxon>
        <taxon>Spermatophyta</taxon>
        <taxon>Magnoliopsida</taxon>
        <taxon>eudicotyledons</taxon>
        <taxon>Gunneridae</taxon>
        <taxon>Pentapetalae</taxon>
        <taxon>rosids</taxon>
        <taxon>fabids</taxon>
        <taxon>Fabales</taxon>
        <taxon>Fabaceae</taxon>
        <taxon>Papilionoideae</taxon>
        <taxon>50 kb inversion clade</taxon>
        <taxon>NPAAA clade</taxon>
        <taxon>Hologalegina</taxon>
        <taxon>IRL clade</taxon>
        <taxon>Trifolieae</taxon>
        <taxon>Medicago</taxon>
    </lineage>
</organism>
<dbReference type="EMBL" id="CM001222">
    <property type="protein sequence ID" value="KEH27009.1"/>
    <property type="molecule type" value="Genomic_DNA"/>
</dbReference>
<reference evidence="2" key="3">
    <citation type="submission" date="2015-04" db="UniProtKB">
        <authorList>
            <consortium name="EnsemblPlants"/>
        </authorList>
    </citation>
    <scope>IDENTIFICATION</scope>
    <source>
        <strain evidence="2">cv. Jemalong A17</strain>
    </source>
</reference>
<dbReference type="STRING" id="3880.A0A072UB47"/>
<evidence type="ECO:0000313" key="2">
    <source>
        <dbReference type="EnsemblPlants" id="KEH27009"/>
    </source>
</evidence>
<proteinExistence type="predicted"/>
<dbReference type="InterPro" id="IPR039169">
    <property type="entry name" value="Abitram"/>
</dbReference>